<keyword evidence="2" id="KW-1185">Reference proteome</keyword>
<protein>
    <submittedName>
        <fullName evidence="1">Uncharacterized protein</fullName>
    </submittedName>
</protein>
<dbReference type="Proteomes" id="UP001529510">
    <property type="component" value="Unassembled WGS sequence"/>
</dbReference>
<name>A0ABD0N5M4_CIRMR</name>
<gene>
    <name evidence="1" type="ORF">M9458_047738</name>
</gene>
<reference evidence="1 2" key="1">
    <citation type="submission" date="2024-05" db="EMBL/GenBank/DDBJ databases">
        <title>Genome sequencing and assembly of Indian major carp, Cirrhinus mrigala (Hamilton, 1822).</title>
        <authorList>
            <person name="Mohindra V."/>
            <person name="Chowdhury L.M."/>
            <person name="Lal K."/>
            <person name="Jena J.K."/>
        </authorList>
    </citation>
    <scope>NUCLEOTIDE SEQUENCE [LARGE SCALE GENOMIC DNA]</scope>
    <source>
        <strain evidence="1">CM1030</strain>
        <tissue evidence="1">Blood</tissue>
    </source>
</reference>
<accession>A0ABD0N5M4</accession>
<sequence>SQDLLQVVSPLFRSHESPSFSQLMAATSSLVTSFNWYEDNNYKAFLGINSTRGEEKYNYDHTATPFCNDLMKDLESNPVTRIVWSSLKPFLMGKILYAPDSPAARQIIKN</sequence>
<organism evidence="1 2">
    <name type="scientific">Cirrhinus mrigala</name>
    <name type="common">Mrigala</name>
    <dbReference type="NCBI Taxonomy" id="683832"/>
    <lineage>
        <taxon>Eukaryota</taxon>
        <taxon>Metazoa</taxon>
        <taxon>Chordata</taxon>
        <taxon>Craniata</taxon>
        <taxon>Vertebrata</taxon>
        <taxon>Euteleostomi</taxon>
        <taxon>Actinopterygii</taxon>
        <taxon>Neopterygii</taxon>
        <taxon>Teleostei</taxon>
        <taxon>Ostariophysi</taxon>
        <taxon>Cypriniformes</taxon>
        <taxon>Cyprinidae</taxon>
        <taxon>Labeoninae</taxon>
        <taxon>Labeonini</taxon>
        <taxon>Cirrhinus</taxon>
    </lineage>
</organism>
<evidence type="ECO:0000313" key="1">
    <source>
        <dbReference type="EMBL" id="KAL0156492.1"/>
    </source>
</evidence>
<evidence type="ECO:0000313" key="2">
    <source>
        <dbReference type="Proteomes" id="UP001529510"/>
    </source>
</evidence>
<proteinExistence type="predicted"/>
<comment type="caution">
    <text evidence="1">The sequence shown here is derived from an EMBL/GenBank/DDBJ whole genome shotgun (WGS) entry which is preliminary data.</text>
</comment>
<feature type="non-terminal residue" evidence="1">
    <location>
        <position position="1"/>
    </location>
</feature>
<feature type="non-terminal residue" evidence="1">
    <location>
        <position position="110"/>
    </location>
</feature>
<dbReference type="EMBL" id="JAMKFB020000024">
    <property type="protein sequence ID" value="KAL0156492.1"/>
    <property type="molecule type" value="Genomic_DNA"/>
</dbReference>
<dbReference type="AlphaFoldDB" id="A0ABD0N5M4"/>